<dbReference type="EMBL" id="CP122566">
    <property type="protein sequence ID" value="WGH94341.1"/>
    <property type="molecule type" value="Genomic_DNA"/>
</dbReference>
<dbReference type="RefSeq" id="WP_110110574.1">
    <property type="nucleotide sequence ID" value="NZ_CP122561.1"/>
</dbReference>
<dbReference type="GO" id="GO:0005886">
    <property type="term" value="C:plasma membrane"/>
    <property type="evidence" value="ECO:0007669"/>
    <property type="project" value="TreeGrafter"/>
</dbReference>
<dbReference type="Pfam" id="PF04138">
    <property type="entry name" value="GtrA_DPMS_TM"/>
    <property type="match status" value="1"/>
</dbReference>
<organism evidence="9 10">
    <name type="scientific">Auritidibacter ignavus</name>
    <dbReference type="NCBI Taxonomy" id="678932"/>
    <lineage>
        <taxon>Bacteria</taxon>
        <taxon>Bacillati</taxon>
        <taxon>Actinomycetota</taxon>
        <taxon>Actinomycetes</taxon>
        <taxon>Micrococcales</taxon>
        <taxon>Micrococcaceae</taxon>
        <taxon>Auritidibacter</taxon>
    </lineage>
</organism>
<sequence>MLSSLYQRIRGLVALLWREVAKFGVVGGIGFFIDTGVFIWLISGPMEGSNTKAKLVATAVATVFSWVANRYWTFRHRRQSNVARELVLFLVMNAIGAGIQGACVFIADYLLGVNSAFGLVIAGNVIGLFFGTVFRFFAYRFWVFSETVEADPAFSDDEVLIGSRSGDTPADNASTPQTSSSSGAGGTNGTNVARPESD</sequence>
<feature type="transmembrane region" description="Helical" evidence="7">
    <location>
        <begin position="116"/>
        <end position="137"/>
    </location>
</feature>
<feature type="transmembrane region" description="Helical" evidence="7">
    <location>
        <begin position="20"/>
        <end position="43"/>
    </location>
</feature>
<evidence type="ECO:0000256" key="7">
    <source>
        <dbReference type="SAM" id="Phobius"/>
    </source>
</evidence>
<keyword evidence="10" id="KW-1185">Reference proteome</keyword>
<dbReference type="InterPro" id="IPR051401">
    <property type="entry name" value="GtrA_CellWall_Glycosyl"/>
</dbReference>
<feature type="compositionally biased region" description="Low complexity" evidence="6">
    <location>
        <begin position="172"/>
        <end position="182"/>
    </location>
</feature>
<feature type="transmembrane region" description="Helical" evidence="7">
    <location>
        <begin position="55"/>
        <end position="74"/>
    </location>
</feature>
<name>A0AAJ6AIY4_9MICC</name>
<keyword evidence="5 7" id="KW-0472">Membrane</keyword>
<evidence type="ECO:0000259" key="8">
    <source>
        <dbReference type="Pfam" id="PF04138"/>
    </source>
</evidence>
<feature type="compositionally biased region" description="Low complexity" evidence="6">
    <location>
        <begin position="189"/>
        <end position="198"/>
    </location>
</feature>
<dbReference type="InterPro" id="IPR007267">
    <property type="entry name" value="GtrA_DPMS_TM"/>
</dbReference>
<proteinExistence type="inferred from homology"/>
<keyword evidence="4 7" id="KW-1133">Transmembrane helix</keyword>
<gene>
    <name evidence="9" type="ORF">QDX21_06030</name>
</gene>
<dbReference type="GO" id="GO:0000271">
    <property type="term" value="P:polysaccharide biosynthetic process"/>
    <property type="evidence" value="ECO:0007669"/>
    <property type="project" value="InterPro"/>
</dbReference>
<evidence type="ECO:0000313" key="10">
    <source>
        <dbReference type="Proteomes" id="UP001224674"/>
    </source>
</evidence>
<accession>A0AAJ6AIY4</accession>
<feature type="region of interest" description="Disordered" evidence="6">
    <location>
        <begin position="160"/>
        <end position="198"/>
    </location>
</feature>
<reference evidence="9 10" key="1">
    <citation type="submission" date="2023-03" db="EMBL/GenBank/DDBJ databases">
        <title>Complete genome sequences of several Auritidibacter ignavus strains isolated from ear infections.</title>
        <authorList>
            <person name="Baehr T."/>
            <person name="Baumhoegger A.M."/>
        </authorList>
    </citation>
    <scope>NUCLEOTIDE SEQUENCE [LARGE SCALE GENOMIC DNA]</scope>
    <source>
        <strain evidence="9 10">BABAE-6</strain>
    </source>
</reference>
<dbReference type="AlphaFoldDB" id="A0AAJ6AIY4"/>
<protein>
    <submittedName>
        <fullName evidence="9">GtrA family protein</fullName>
    </submittedName>
</protein>
<evidence type="ECO:0000256" key="4">
    <source>
        <dbReference type="ARBA" id="ARBA00022989"/>
    </source>
</evidence>
<comment type="subcellular location">
    <subcellularLocation>
        <location evidence="1">Membrane</location>
        <topology evidence="1">Multi-pass membrane protein</topology>
    </subcellularLocation>
</comment>
<evidence type="ECO:0000256" key="2">
    <source>
        <dbReference type="ARBA" id="ARBA00009399"/>
    </source>
</evidence>
<evidence type="ECO:0000313" key="9">
    <source>
        <dbReference type="EMBL" id="WGH94341.1"/>
    </source>
</evidence>
<feature type="transmembrane region" description="Helical" evidence="7">
    <location>
        <begin position="86"/>
        <end position="110"/>
    </location>
</feature>
<evidence type="ECO:0000256" key="1">
    <source>
        <dbReference type="ARBA" id="ARBA00004141"/>
    </source>
</evidence>
<dbReference type="PANTHER" id="PTHR38459:SF1">
    <property type="entry name" value="PROPHAGE BACTOPRENOL-LINKED GLUCOSE TRANSLOCASE HOMOLOG"/>
    <property type="match status" value="1"/>
</dbReference>
<evidence type="ECO:0000256" key="5">
    <source>
        <dbReference type="ARBA" id="ARBA00023136"/>
    </source>
</evidence>
<dbReference type="PANTHER" id="PTHR38459">
    <property type="entry name" value="PROPHAGE BACTOPRENOL-LINKED GLUCOSE TRANSLOCASE HOMOLOG"/>
    <property type="match status" value="1"/>
</dbReference>
<evidence type="ECO:0000256" key="6">
    <source>
        <dbReference type="SAM" id="MobiDB-lite"/>
    </source>
</evidence>
<keyword evidence="3 7" id="KW-0812">Transmembrane</keyword>
<dbReference type="Proteomes" id="UP001224674">
    <property type="component" value="Chromosome"/>
</dbReference>
<evidence type="ECO:0000256" key="3">
    <source>
        <dbReference type="ARBA" id="ARBA00022692"/>
    </source>
</evidence>
<comment type="similarity">
    <text evidence="2">Belongs to the GtrA family.</text>
</comment>
<feature type="domain" description="GtrA/DPMS transmembrane" evidence="8">
    <location>
        <begin position="22"/>
        <end position="144"/>
    </location>
</feature>